<dbReference type="Proteomes" id="UP000322220">
    <property type="component" value="Unassembled WGS sequence"/>
</dbReference>
<evidence type="ECO:0000313" key="47">
    <source>
        <dbReference type="Proteomes" id="UP000489121"/>
    </source>
</evidence>
<dbReference type="Proteomes" id="UP000853596">
    <property type="component" value="Unassembled WGS sequence"/>
</dbReference>
<dbReference type="Proteomes" id="UP000358545">
    <property type="component" value="Unassembled WGS sequence"/>
</dbReference>
<dbReference type="Proteomes" id="UP000840197">
    <property type="component" value="Unassembled WGS sequence"/>
</dbReference>
<dbReference type="EMBL" id="QXLS01000007">
    <property type="protein sequence ID" value="RKA05134.1"/>
    <property type="molecule type" value="Genomic_DNA"/>
</dbReference>
<dbReference type="EMBL" id="AAAQQZ010000011">
    <property type="protein sequence ID" value="EAE1340306.1"/>
    <property type="molecule type" value="Genomic_DNA"/>
</dbReference>
<dbReference type="EMBL" id="AABGVJ010000004">
    <property type="protein sequence ID" value="EAH4373759.1"/>
    <property type="molecule type" value="Genomic_DNA"/>
</dbReference>
<dbReference type="SUPFAM" id="SSF46689">
    <property type="entry name" value="Homeodomain-like"/>
    <property type="match status" value="1"/>
</dbReference>
<evidence type="ECO:0000313" key="45">
    <source>
        <dbReference type="Proteomes" id="UP000467536"/>
    </source>
</evidence>
<dbReference type="EMBL" id="AAAIXK010000005">
    <property type="protein sequence ID" value="EAC5550949.1"/>
    <property type="molecule type" value="Genomic_DNA"/>
</dbReference>
<dbReference type="EMBL" id="AABEMN010000028">
    <property type="protein sequence ID" value="EAG9520987.1"/>
    <property type="molecule type" value="Genomic_DNA"/>
</dbReference>
<evidence type="ECO:0000313" key="35">
    <source>
        <dbReference type="Proteomes" id="UP000272537"/>
    </source>
</evidence>
<evidence type="ECO:0000313" key="38">
    <source>
        <dbReference type="Proteomes" id="UP000358545"/>
    </source>
</evidence>
<evidence type="ECO:0000313" key="40">
    <source>
        <dbReference type="Proteomes" id="UP000368512"/>
    </source>
</evidence>
<dbReference type="Proteomes" id="UP000489121">
    <property type="component" value="Unassembled WGS sequence"/>
</dbReference>
<evidence type="ECO:0000313" key="19">
    <source>
        <dbReference type="EMBL" id="EAH3295735.1"/>
    </source>
</evidence>
<dbReference type="Proteomes" id="UP000379076">
    <property type="component" value="Unassembled WGS sequence"/>
</dbReference>
<dbReference type="InterPro" id="IPR050624">
    <property type="entry name" value="HTH-type_Tx_Regulator"/>
</dbReference>
<dbReference type="PRINTS" id="PR00455">
    <property type="entry name" value="HTHTETR"/>
</dbReference>
<dbReference type="Proteomes" id="UP000365297">
    <property type="component" value="Unassembled WGS sequence"/>
</dbReference>
<evidence type="ECO:0000313" key="16">
    <source>
        <dbReference type="EMBL" id="EAG9388769.1"/>
    </source>
</evidence>
<reference evidence="57 58" key="2">
    <citation type="journal article" date="2018" name="Genome Biol.">
        <title>SKESA: strategic k-mer extension for scrupulous assemblies.</title>
        <authorList>
            <person name="Souvorov A."/>
            <person name="Agarwala R."/>
            <person name="Lipman D.J."/>
        </authorList>
    </citation>
    <scope>NUCLEOTIDE SEQUENCE [LARGE SCALE GENOMIC DNA]</scope>
    <source>
        <strain evidence="25">09CEB371LM</strain>
        <strain evidence="29">2017-325981-023-01</strain>
        <strain evidence="27 57">CFIAFB20130012</strain>
        <strain evidence="28 59">DMG1500109</strain>
        <strain evidence="26">HPB3501</strain>
        <strain evidence="30">SFBRL218_S4</strain>
    </source>
</reference>
<dbReference type="EMBL" id="DAAEZQ010000005">
    <property type="protein sequence ID" value="HAA9722626.1"/>
    <property type="molecule type" value="Genomic_DNA"/>
</dbReference>
<dbReference type="Proteomes" id="UP000840039">
    <property type="component" value="Unassembled WGS sequence"/>
</dbReference>
<dbReference type="Gene3D" id="1.10.357.10">
    <property type="entry name" value="Tetracycline Repressor, domain 2"/>
    <property type="match status" value="1"/>
</dbReference>
<dbReference type="EMBL" id="AAALRN010000011">
    <property type="protein sequence ID" value="EAD1186455.1"/>
    <property type="molecule type" value="Genomic_DNA"/>
</dbReference>
<dbReference type="PROSITE" id="PS50977">
    <property type="entry name" value="HTH_TETR_2"/>
    <property type="match status" value="1"/>
</dbReference>
<evidence type="ECO:0000313" key="21">
    <source>
        <dbReference type="EMBL" id="EAH4373759.1"/>
    </source>
</evidence>
<dbReference type="Proteomes" id="UP000522199">
    <property type="component" value="Unassembled WGS sequence"/>
</dbReference>
<evidence type="ECO:0000313" key="30">
    <source>
        <dbReference type="EMBL" id="HAO5921249.1"/>
    </source>
</evidence>
<dbReference type="EMBL" id="AABAGT010000031">
    <property type="protein sequence ID" value="EAG0868570.1"/>
    <property type="molecule type" value="Genomic_DNA"/>
</dbReference>
<organism evidence="22 43">
    <name type="scientific">Listeria monocytogenes</name>
    <dbReference type="NCBI Taxonomy" id="1639"/>
    <lineage>
        <taxon>Bacteria</taxon>
        <taxon>Bacillati</taxon>
        <taxon>Bacillota</taxon>
        <taxon>Bacilli</taxon>
        <taxon>Bacillales</taxon>
        <taxon>Listeriaceae</taxon>
        <taxon>Listeria</taxon>
    </lineage>
</organism>
<dbReference type="EMBL" id="AABGUK010000005">
    <property type="protein sequence ID" value="EAH4243004.1"/>
    <property type="molecule type" value="Genomic_DNA"/>
</dbReference>
<keyword evidence="1" id="KW-0805">Transcription regulation</keyword>
<dbReference type="Proteomes" id="UP000528151">
    <property type="component" value="Unassembled WGS sequence"/>
</dbReference>
<dbReference type="RefSeq" id="WP_003728385.1">
    <property type="nucleotide sequence ID" value="NC_021825.2"/>
</dbReference>
<evidence type="ECO:0000313" key="50">
    <source>
        <dbReference type="Proteomes" id="UP000528151"/>
    </source>
</evidence>
<evidence type="ECO:0000313" key="26">
    <source>
        <dbReference type="EMBL" id="HAA9722626.1"/>
    </source>
</evidence>
<dbReference type="Pfam" id="PF00440">
    <property type="entry name" value="TetR_N"/>
    <property type="match status" value="1"/>
</dbReference>
<evidence type="ECO:0000313" key="54">
    <source>
        <dbReference type="Proteomes" id="UP000544530"/>
    </source>
</evidence>
<protein>
    <submittedName>
        <fullName evidence="33">HTH-type transcriptional repressor NemR</fullName>
    </submittedName>
    <submittedName>
        <fullName evidence="27">TetR family transcriptional regulator</fullName>
    </submittedName>
    <submittedName>
        <fullName evidence="22">TetR/AcrR family transcriptional regulator</fullName>
    </submittedName>
</protein>
<dbReference type="EMBL" id="DAAJZA010000016">
    <property type="protein sequence ID" value="HAC1756243.1"/>
    <property type="molecule type" value="Genomic_DNA"/>
</dbReference>
<reference evidence="33 35" key="1">
    <citation type="journal article" date="2018" name="BMC Genomics">
        <title>Genes significantly associated with lineage II food isolates of Listeria monocytogenes.</title>
        <authorList>
            <person name="Pirone-Davies C."/>
            <person name="Chen Y."/>
            <person name="Pightling A."/>
            <person name="Ryan G."/>
            <person name="Wang Y."/>
            <person name="Yao K."/>
            <person name="Hoffmann M."/>
            <person name="Allard M.W."/>
        </authorList>
    </citation>
    <scope>NUCLEOTIDE SEQUENCE [LARGE SCALE GENOMIC DNA]</scope>
    <source>
        <strain evidence="33 35">PNUSAL000550</strain>
    </source>
</reference>
<dbReference type="EMBL" id="AABGHY010000016">
    <property type="protein sequence ID" value="EAH3295735.1"/>
    <property type="molecule type" value="Genomic_DNA"/>
</dbReference>
<reference evidence="39 40" key="5">
    <citation type="submission" date="2018-06" db="EMBL/GenBank/DDBJ databases">
        <authorList>
            <consortium name="GenomeTrakr: Next Generation Sequencing Network for Food Pathogen Tracability"/>
        </authorList>
    </citation>
    <scope>NUCLEOTIDE SEQUENCE [LARGE SCALE GENOMIC DNA]</scope>
    <source>
        <strain evidence="7 40">CFSAN008042</strain>
        <strain evidence="14 50">CFSAN063727</strain>
        <strain evidence="9 41">FDA00006494</strain>
        <strain evidence="6 39">FDA00007096</strain>
        <strain evidence="8 42">FDA00008584</strain>
        <strain evidence="22 43">FLAG-51482A</strain>
        <strain evidence="20 49">LS1344</strain>
        <strain evidence="21 53">LS1419</strain>
    </source>
</reference>
<dbReference type="EMBL" id="AAAJWF010000012">
    <property type="protein sequence ID" value="EAC7481984.1"/>
    <property type="molecule type" value="Genomic_DNA"/>
</dbReference>
<evidence type="ECO:0000313" key="9">
    <source>
        <dbReference type="EMBL" id="EAE1340306.1"/>
    </source>
</evidence>
<evidence type="ECO:0000313" key="37">
    <source>
        <dbReference type="Proteomes" id="UP000336166"/>
    </source>
</evidence>
<dbReference type="EMBL" id="QDAY01000005">
    <property type="protein sequence ID" value="KAA9447879.1"/>
    <property type="molecule type" value="Genomic_DNA"/>
</dbReference>
<feature type="domain" description="HTH tetR-type" evidence="5">
    <location>
        <begin position="2"/>
        <end position="62"/>
    </location>
</feature>
<evidence type="ECO:0000313" key="6">
    <source>
        <dbReference type="EMBL" id="EAC5550949.1"/>
    </source>
</evidence>
<dbReference type="InterPro" id="IPR009057">
    <property type="entry name" value="Homeodomain-like_sf"/>
</dbReference>
<evidence type="ECO:0000313" key="56">
    <source>
        <dbReference type="Proteomes" id="UP000548278"/>
    </source>
</evidence>
<accession>A0A0B8R2C7</accession>
<dbReference type="EMBL" id="AABFVG010000015">
    <property type="protein sequence ID" value="EAH2283443.1"/>
    <property type="molecule type" value="Genomic_DNA"/>
</dbReference>
<comment type="caution">
    <text evidence="22">The sequence shown here is derived from an EMBL/GenBank/DDBJ whole genome shotgun (WGS) entry which is preliminary data.</text>
</comment>
<evidence type="ECO:0000313" key="52">
    <source>
        <dbReference type="Proteomes" id="UP000533021"/>
    </source>
</evidence>
<evidence type="ECO:0000313" key="29">
    <source>
        <dbReference type="EMBL" id="HAJ9594778.1"/>
    </source>
</evidence>
<evidence type="ECO:0000313" key="11">
    <source>
        <dbReference type="EMBL" id="EAE4943391.1"/>
    </source>
</evidence>
<evidence type="ECO:0000313" key="14">
    <source>
        <dbReference type="EMBL" id="EAG4463012.1"/>
    </source>
</evidence>
<evidence type="ECO:0000313" key="31">
    <source>
        <dbReference type="EMBL" id="KAA9447879.1"/>
    </source>
</evidence>
<dbReference type="EMBL" id="DABJAN010000009">
    <property type="protein sequence ID" value="HAJ9594778.1"/>
    <property type="molecule type" value="Genomic_DNA"/>
</dbReference>
<dbReference type="KEGG" id="lmok:CQ02_13145"/>
<dbReference type="EMBL" id="DAAIHR010000015">
    <property type="protein sequence ID" value="HAB8399506.1"/>
    <property type="molecule type" value="Genomic_DNA"/>
</dbReference>
<keyword evidence="3" id="KW-0804">Transcription</keyword>
<evidence type="ECO:0000313" key="55">
    <source>
        <dbReference type="Proteomes" id="UP000546397"/>
    </source>
</evidence>
<dbReference type="Proteomes" id="UP000527632">
    <property type="component" value="Unassembled WGS sequence"/>
</dbReference>
<evidence type="ECO:0000313" key="44">
    <source>
        <dbReference type="Proteomes" id="UP000460224"/>
    </source>
</evidence>
<evidence type="ECO:0000313" key="59">
    <source>
        <dbReference type="Proteomes" id="UP000843775"/>
    </source>
</evidence>
<dbReference type="PROSITE" id="PS01081">
    <property type="entry name" value="HTH_TETR_1"/>
    <property type="match status" value="1"/>
</dbReference>
<dbReference type="GO" id="GO:0003677">
    <property type="term" value="F:DNA binding"/>
    <property type="evidence" value="ECO:0007669"/>
    <property type="project" value="UniProtKB-UniRule"/>
</dbReference>
<proteinExistence type="predicted"/>
<dbReference type="PANTHER" id="PTHR43479:SF22">
    <property type="entry name" value="TRANSCRIPTIONAL REGULATOR, TETR FAMILY"/>
    <property type="match status" value="1"/>
</dbReference>
<dbReference type="EMBL" id="AABDGJ010000013">
    <property type="protein sequence ID" value="EAG6991665.1"/>
    <property type="molecule type" value="Genomic_DNA"/>
</dbReference>
<evidence type="ECO:0000313" key="10">
    <source>
        <dbReference type="EMBL" id="EAE2354580.1"/>
    </source>
</evidence>
<evidence type="ECO:0000313" key="17">
    <source>
        <dbReference type="EMBL" id="EAG9520987.1"/>
    </source>
</evidence>
<dbReference type="OMA" id="IADSDKW"/>
<gene>
    <name evidence="33" type="primary">nemr</name>
    <name evidence="12" type="ORF">A8L61_14960</name>
    <name evidence="15" type="ORF">AB917_13800</name>
    <name evidence="9" type="ORF">ART25_15425</name>
    <name evidence="6" type="ORF">ARY78_10950</name>
    <name evidence="13" type="ORF">BB997_14445</name>
    <name evidence="22" type="ORF">BCZ19_15475</name>
    <name evidence="14" type="ORF">CA369_11980</name>
    <name evidence="16" type="ORF">CW845_14840</name>
    <name evidence="18" type="ORF">D4920_15290</name>
    <name evidence="17" type="ORF">D4B11_14555</name>
    <name evidence="19" type="ORF">D5N24_15145</name>
    <name evidence="31" type="ORF">DCK61_13745</name>
    <name evidence="7" type="ORF">DQ70_14965</name>
    <name evidence="33" type="ORF">DYZ80_02654</name>
    <name evidence="11" type="ORF">E1W56_15200</name>
    <name evidence="20" type="ORF">E5F58_13495</name>
    <name evidence="21" type="ORF">E5H26_13740</name>
    <name evidence="23" type="ORF">F6515_10570</name>
    <name evidence="24" type="ORF">FV747_14590</name>
    <name evidence="34" type="ORF">FZW98_09150</name>
    <name evidence="25" type="ORF">GHH22_12470</name>
    <name evidence="28" type="ORF">GI949_14815</name>
    <name evidence="26" type="ORF">GIH49_10805</name>
    <name evidence="27" type="ORF">GYR60_13330</name>
    <name evidence="29" type="ORF">HQN34_003015</name>
    <name evidence="32" type="ORF">HZJ64_09970</name>
    <name evidence="30" type="ORF">IP987_000425</name>
    <name evidence="8" type="ORF">QD52_15370</name>
    <name evidence="10" type="ORF">Y261_09495</name>
</gene>
<feature type="DNA-binding region" description="H-T-H motif" evidence="4">
    <location>
        <begin position="25"/>
        <end position="44"/>
    </location>
</feature>
<evidence type="ECO:0000313" key="25">
    <source>
        <dbReference type="EMBL" id="HAA8053953.1"/>
    </source>
</evidence>
<dbReference type="InterPro" id="IPR023772">
    <property type="entry name" value="DNA-bd_HTH_TetR-type_CS"/>
</dbReference>
<evidence type="ECO:0000313" key="15">
    <source>
        <dbReference type="EMBL" id="EAG6991665.1"/>
    </source>
</evidence>
<dbReference type="Proteomes" id="UP000460224">
    <property type="component" value="Unassembled WGS sequence"/>
</dbReference>
<evidence type="ECO:0000313" key="13">
    <source>
        <dbReference type="EMBL" id="EAG1894797.1"/>
    </source>
</evidence>
<dbReference type="EMBL" id="AABEKY010000012">
    <property type="protein sequence ID" value="EAG9388769.1"/>
    <property type="molecule type" value="Genomic_DNA"/>
</dbReference>
<dbReference type="Proteomes" id="UP000540417">
    <property type="component" value="Unassembled WGS sequence"/>
</dbReference>
<dbReference type="AlphaFoldDB" id="A0A0B8R2C7"/>
<dbReference type="Proteomes" id="UP000544530">
    <property type="component" value="Unassembled WGS sequence"/>
</dbReference>
<evidence type="ECO:0000256" key="2">
    <source>
        <dbReference type="ARBA" id="ARBA00023125"/>
    </source>
</evidence>
<evidence type="ECO:0000313" key="57">
    <source>
        <dbReference type="Proteomes" id="UP000840197"/>
    </source>
</evidence>
<reference evidence="34 36" key="8">
    <citation type="submission" date="2019-08" db="EMBL/GenBank/DDBJ databases">
        <title>Soil Listeria distribution.</title>
        <authorList>
            <person name="Liao J."/>
        </authorList>
    </citation>
    <scope>NUCLEOTIDE SEQUENCE [LARGE SCALE GENOMIC DNA]</scope>
    <source>
        <strain evidence="34 36">IN-RH-2-BL1</strain>
    </source>
</reference>
<evidence type="ECO:0000313" key="39">
    <source>
        <dbReference type="Proteomes" id="UP000365297"/>
    </source>
</evidence>
<evidence type="ECO:0000313" key="58">
    <source>
        <dbReference type="Proteomes" id="UP000843503"/>
    </source>
</evidence>
<evidence type="ECO:0000313" key="7">
    <source>
        <dbReference type="EMBL" id="EAC7481984.1"/>
    </source>
</evidence>
<dbReference type="Proteomes" id="UP000272537">
    <property type="component" value="Unassembled WGS sequence"/>
</dbReference>
<dbReference type="EMBL" id="AALAQH010000015">
    <property type="protein sequence ID" value="ECX6926053.1"/>
    <property type="molecule type" value="Genomic_DNA"/>
</dbReference>
<evidence type="ECO:0000313" key="42">
    <source>
        <dbReference type="Proteomes" id="UP000403352"/>
    </source>
</evidence>
<dbReference type="Proteomes" id="UP000843775">
    <property type="component" value="Unassembled WGS sequence"/>
</dbReference>
<dbReference type="PANTHER" id="PTHR43479">
    <property type="entry name" value="ACREF/ENVCD OPERON REPRESSOR-RELATED"/>
    <property type="match status" value="1"/>
</dbReference>
<evidence type="ECO:0000313" key="36">
    <source>
        <dbReference type="Proteomes" id="UP000322220"/>
    </source>
</evidence>
<dbReference type="EMBL" id="AAASLB010000013">
    <property type="protein sequence ID" value="EAE4943391.1"/>
    <property type="molecule type" value="Genomic_DNA"/>
</dbReference>
<evidence type="ECO:0000313" key="49">
    <source>
        <dbReference type="Proteomes" id="UP000527632"/>
    </source>
</evidence>
<evidence type="ECO:0000313" key="24">
    <source>
        <dbReference type="EMBL" id="EDO0987227.1"/>
    </source>
</evidence>
<dbReference type="Proteomes" id="UP000403352">
    <property type="component" value="Unassembled WGS sequence"/>
</dbReference>
<dbReference type="EMBL" id="AABBZO010000014">
    <property type="protein sequence ID" value="EAG4463012.1"/>
    <property type="molecule type" value="Genomic_DNA"/>
</dbReference>
<evidence type="ECO:0000313" key="46">
    <source>
        <dbReference type="Proteomes" id="UP000478682"/>
    </source>
</evidence>
<dbReference type="Proteomes" id="UP000467536">
    <property type="component" value="Unassembled WGS sequence"/>
</dbReference>
<dbReference type="Proteomes" id="UP000427828">
    <property type="component" value="Unassembled WGS sequence"/>
</dbReference>
<evidence type="ECO:0000313" key="12">
    <source>
        <dbReference type="EMBL" id="EAG0868570.1"/>
    </source>
</evidence>
<reference evidence="51 52" key="7">
    <citation type="submission" date="2019-04" db="EMBL/GenBank/DDBJ databases">
        <authorList>
            <person name="Ashton P.M."/>
            <person name="Dallman T."/>
            <person name="Nair S."/>
            <person name="De Pinna E."/>
            <person name="Peters T."/>
            <person name="Grant K."/>
        </authorList>
    </citation>
    <scope>NUCLEOTIDE SEQUENCE [LARGE SCALE GENOMIC DNA]</scope>
    <source>
        <strain evidence="18 52">282333</strain>
        <strain evidence="19 51">282352</strain>
        <strain evidence="17 55">289003</strain>
        <strain evidence="24 45">788324</strain>
        <strain evidence="11">RL15000286</strain>
    </source>
</reference>
<evidence type="ECO:0000313" key="51">
    <source>
        <dbReference type="Proteomes" id="UP000530452"/>
    </source>
</evidence>
<reference evidence="31 44" key="3">
    <citation type="submission" date="2018-04" db="EMBL/GenBank/DDBJ databases">
        <title>Genome Analysis of a Prevalent Clone of Listeria monocytogenes Sequence Type 87 in China.</title>
        <authorList>
            <person name="Wang Y."/>
        </authorList>
    </citation>
    <scope>NUCLEOTIDE SEQUENCE [LARGE SCALE GENOMIC DNA]</scope>
    <source>
        <strain evidence="31 44">ICDC_LM1523</strain>
    </source>
</reference>
<keyword evidence="2 4" id="KW-0238">DNA-binding</keyword>
<dbReference type="InterPro" id="IPR001647">
    <property type="entry name" value="HTH_TetR"/>
</dbReference>
<name>A0A0B8R2C7_LISMN</name>
<evidence type="ECO:0000256" key="3">
    <source>
        <dbReference type="ARBA" id="ARBA00023163"/>
    </source>
</evidence>
<evidence type="ECO:0000256" key="1">
    <source>
        <dbReference type="ARBA" id="ARBA00023015"/>
    </source>
</evidence>
<evidence type="ECO:0000313" key="32">
    <source>
        <dbReference type="EMBL" id="NYA02160.1"/>
    </source>
</evidence>
<dbReference type="FunFam" id="1.10.10.60:FF:000141">
    <property type="entry name" value="TetR family transcriptional regulator"/>
    <property type="match status" value="1"/>
</dbReference>
<evidence type="ECO:0000313" key="18">
    <source>
        <dbReference type="EMBL" id="EAH2283443.1"/>
    </source>
</evidence>
<evidence type="ECO:0000259" key="5">
    <source>
        <dbReference type="PROSITE" id="PS50977"/>
    </source>
</evidence>
<dbReference type="Proteomes" id="UP000533021">
    <property type="component" value="Unassembled WGS sequence"/>
</dbReference>
<evidence type="ECO:0000313" key="48">
    <source>
        <dbReference type="Proteomes" id="UP000522199"/>
    </source>
</evidence>
<reference evidence="32 54" key="10">
    <citation type="submission" date="2020-06" db="EMBL/GenBank/DDBJ databases">
        <title>Two Listeria outbreaks in Switzerland in 2018 and 2020.</title>
        <authorList>
            <person name="Stevens M.J.A."/>
            <person name="Bloemberg G."/>
            <person name="Nusch-Inderbinnen M."/>
            <person name="Stephan R."/>
        </authorList>
    </citation>
    <scope>NUCLEOTIDE SEQUENCE [LARGE SCALE GENOMIC DNA]</scope>
    <source>
        <strain evidence="32 54">N18-0707</strain>
    </source>
</reference>
<evidence type="ECO:0000256" key="4">
    <source>
        <dbReference type="PROSITE-ProRule" id="PRU00335"/>
    </source>
</evidence>
<dbReference type="GO" id="GO:0045892">
    <property type="term" value="P:negative regulation of DNA-templated transcription"/>
    <property type="evidence" value="ECO:0007669"/>
    <property type="project" value="UniProtKB-ARBA"/>
</dbReference>
<evidence type="ECO:0000313" key="41">
    <source>
        <dbReference type="Proteomes" id="UP000379076"/>
    </source>
</evidence>
<dbReference type="EMBL" id="AAAREG010000006">
    <property type="protein sequence ID" value="EAE2354580.1"/>
    <property type="molecule type" value="Genomic_DNA"/>
</dbReference>
<reference evidence="48 56" key="6">
    <citation type="submission" date="2019-04" db="EMBL/GenBank/DDBJ databases">
        <authorList>
            <consortium name="GenomeTrakr network: Whole genome sequencing for foodborne pathogen traceback"/>
        </authorList>
    </citation>
    <scope>NUCLEOTIDE SEQUENCE [LARGE SCALE GENOMIC DNA]</scope>
    <source>
        <strain evidence="15 56">CFSAN004300</strain>
        <strain evidence="16 48">CFSAN072474</strain>
    </source>
</reference>
<evidence type="ECO:0000313" key="28">
    <source>
        <dbReference type="EMBL" id="HAC1756243.1"/>
    </source>
</evidence>
<evidence type="ECO:0000313" key="20">
    <source>
        <dbReference type="EMBL" id="EAH4243004.1"/>
    </source>
</evidence>
<reference evidence="27" key="9">
    <citation type="submission" date="2020-01" db="EMBL/GenBank/DDBJ databases">
        <authorList>
            <consortium name="NCBI Pathogen Detection Project"/>
        </authorList>
    </citation>
    <scope>NUCLEOTIDE SEQUENCE</scope>
    <source>
        <strain evidence="25">09CEB371LM</strain>
        <strain evidence="29">2017-325981-023-01</strain>
        <strain evidence="27">CFIAFB20130012</strain>
        <strain evidence="28">DMG1500109</strain>
        <strain evidence="26">HPB3501</strain>
        <strain evidence="30">SFBRL218_S4</strain>
    </source>
</reference>
<dbReference type="Proteomes" id="UP000546397">
    <property type="component" value="Unassembled WGS sequence"/>
</dbReference>
<dbReference type="Proteomes" id="UP000393182">
    <property type="component" value="Unassembled WGS sequence"/>
</dbReference>
<dbReference type="EMBL" id="JACAVN010000006">
    <property type="protein sequence ID" value="NYA02160.1"/>
    <property type="molecule type" value="Genomic_DNA"/>
</dbReference>
<dbReference type="EMBL" id="AABATR010000010">
    <property type="protein sequence ID" value="EAG1894797.1"/>
    <property type="molecule type" value="Genomic_DNA"/>
</dbReference>
<evidence type="ECO:0000313" key="8">
    <source>
        <dbReference type="EMBL" id="EAD1186455.1"/>
    </source>
</evidence>
<dbReference type="Proteomes" id="UP000336166">
    <property type="component" value="Unassembled WGS sequence"/>
</dbReference>
<dbReference type="Proteomes" id="UP000548278">
    <property type="component" value="Unassembled WGS sequence"/>
</dbReference>
<dbReference type="Proteomes" id="UP000843503">
    <property type="component" value="Unassembled WGS sequence"/>
</dbReference>
<sequence>MKEKKQRIIKSAKEVFQKQGYLKTSVQDMVDAAGISKGTFYNYFTSKEELAIVIFKQEYSVLHQRLEYTMGLDGTKKDNFTECLKIIIHFYTENGEILNITFSQTMIDDDFNAFLQNVRLKNMEWVKNQLLEVYGKETEPYINDITMLLSGMAAMYVFASGSKNVDSGLIERAIPYVVRRLDALVKDILESGEIVFTEADTENLVPDQTMIRKKRLAKLRGALEELNVGIENADIDDSDKWQYKESMNALVGEINNNEAPRDFMVQGTLLYLKQHVPASLTKEVNKLEACVNGLL</sequence>
<evidence type="ECO:0000313" key="27">
    <source>
        <dbReference type="EMBL" id="HAB8399506.1"/>
    </source>
</evidence>
<dbReference type="Proteomes" id="UP000844471">
    <property type="component" value="Unassembled WGS sequence"/>
</dbReference>
<evidence type="ECO:0000313" key="33">
    <source>
        <dbReference type="EMBL" id="RKA05134.1"/>
    </source>
</evidence>
<dbReference type="EMBL" id="DABXZF010000002">
    <property type="protein sequence ID" value="HAO5921249.1"/>
    <property type="molecule type" value="Genomic_DNA"/>
</dbReference>
<dbReference type="KEGG" id="lmv:Y193_02755"/>
<dbReference type="Proteomes" id="UP000530452">
    <property type="component" value="Unassembled WGS sequence"/>
</dbReference>
<dbReference type="Proteomes" id="UP000368512">
    <property type="component" value="Unassembled WGS sequence"/>
</dbReference>
<dbReference type="EMBL" id="AANEHK010000021">
    <property type="protein sequence ID" value="EDO0987227.1"/>
    <property type="molecule type" value="Genomic_DNA"/>
</dbReference>
<evidence type="ECO:0000313" key="53">
    <source>
        <dbReference type="Proteomes" id="UP000540417"/>
    </source>
</evidence>
<dbReference type="Proteomes" id="UP000478682">
    <property type="component" value="Unassembled WGS sequence"/>
</dbReference>
<evidence type="ECO:0000313" key="43">
    <source>
        <dbReference type="Proteomes" id="UP000427828"/>
    </source>
</evidence>
<dbReference type="EMBL" id="VTIK01000004">
    <property type="protein sequence ID" value="TYU52058.1"/>
    <property type="molecule type" value="Genomic_DNA"/>
</dbReference>
<reference evidence="37 38" key="4">
    <citation type="submission" date="2018-06" db="EMBL/GenBank/DDBJ databases">
        <authorList>
            <consortium name="PulseNet: The National Subtyping Network for Foodborne Disease Surveillance"/>
            <person name="Tarr C.L."/>
            <person name="Trees E."/>
            <person name="Katz L.S."/>
            <person name="Carleton-Romer H.A."/>
            <person name="Stroika S."/>
            <person name="Kucerova Z."/>
            <person name="Roache K.F."/>
            <person name="Sabol A.L."/>
            <person name="Besser J."/>
            <person name="Gerner-Smidt P."/>
        </authorList>
    </citation>
    <scope>NUCLEOTIDE SEQUENCE [LARGE SCALE GENOMIC DNA]</scope>
    <source>
        <strain evidence="10 37">PNUSAL000134</strain>
        <strain evidence="12 38">PNUSAL002180</strain>
        <strain evidence="13 46">PNUSAL002298</strain>
        <strain evidence="23 47">PNUSAL005692</strain>
    </source>
</reference>
<dbReference type="EMBL" id="AALGDA010000034">
    <property type="protein sequence ID" value="ECY9783426.1"/>
    <property type="molecule type" value="Genomic_DNA"/>
</dbReference>
<evidence type="ECO:0000313" key="22">
    <source>
        <dbReference type="EMBL" id="ECX6926053.1"/>
    </source>
</evidence>
<evidence type="ECO:0000313" key="23">
    <source>
        <dbReference type="EMBL" id="ECY9783426.1"/>
    </source>
</evidence>
<evidence type="ECO:0000313" key="34">
    <source>
        <dbReference type="EMBL" id="TYU52058.1"/>
    </source>
</evidence>
<dbReference type="EMBL" id="DAAEEB010000009">
    <property type="protein sequence ID" value="HAA8053953.1"/>
    <property type="molecule type" value="Genomic_DNA"/>
</dbReference>